<comment type="subcellular location">
    <subcellularLocation>
        <location evidence="7">Cytoplasm</location>
    </subcellularLocation>
</comment>
<dbReference type="GO" id="GO:0004325">
    <property type="term" value="F:ferrochelatase activity"/>
    <property type="evidence" value="ECO:0007669"/>
    <property type="project" value="UniProtKB-UniRule"/>
</dbReference>
<evidence type="ECO:0000256" key="6">
    <source>
        <dbReference type="ARBA" id="ARBA00024536"/>
    </source>
</evidence>
<comment type="function">
    <text evidence="7">Catalyzes the ferrous insertion into protoporphyrin IX.</text>
</comment>
<keyword evidence="5 7" id="KW-0627">Porphyrin biosynthesis</keyword>
<comment type="catalytic activity">
    <reaction evidence="6">
        <text>Fe-coproporphyrin III + 2 H(+) = coproporphyrin III + Fe(2+)</text>
        <dbReference type="Rhea" id="RHEA:49572"/>
        <dbReference type="ChEBI" id="CHEBI:15378"/>
        <dbReference type="ChEBI" id="CHEBI:29033"/>
        <dbReference type="ChEBI" id="CHEBI:68438"/>
        <dbReference type="ChEBI" id="CHEBI:131725"/>
        <dbReference type="EC" id="4.99.1.9"/>
    </reaction>
    <physiologicalReaction direction="right-to-left" evidence="6">
        <dbReference type="Rhea" id="RHEA:49574"/>
    </physiologicalReaction>
</comment>
<dbReference type="CDD" id="cd00419">
    <property type="entry name" value="Ferrochelatase_C"/>
    <property type="match status" value="1"/>
</dbReference>
<dbReference type="InterPro" id="IPR033644">
    <property type="entry name" value="Ferrochelatase_C"/>
</dbReference>
<name>A0A915YI86_9BACT</name>
<dbReference type="InterPro" id="IPR033659">
    <property type="entry name" value="Ferrochelatase_N"/>
</dbReference>
<dbReference type="EC" id="4.98.1.1" evidence="7"/>
<evidence type="ECO:0000313" key="10">
    <source>
        <dbReference type="Proteomes" id="UP001060919"/>
    </source>
</evidence>
<dbReference type="HAMAP" id="MF_00323">
    <property type="entry name" value="Ferrochelatase"/>
    <property type="match status" value="1"/>
</dbReference>
<evidence type="ECO:0000256" key="2">
    <source>
        <dbReference type="ARBA" id="ARBA00023004"/>
    </source>
</evidence>
<evidence type="ECO:0000256" key="5">
    <source>
        <dbReference type="ARBA" id="ARBA00023244"/>
    </source>
</evidence>
<reference evidence="9" key="1">
    <citation type="submission" date="2022-09" db="EMBL/GenBank/DDBJ databases">
        <title>Aureispira anguillicida sp. nov., isolated from Leptocephalus of Japanese eel Anguilla japonica.</title>
        <authorList>
            <person name="Yuasa K."/>
            <person name="Mekata T."/>
            <person name="Ikunari K."/>
        </authorList>
    </citation>
    <scope>NUCLEOTIDE SEQUENCE</scope>
    <source>
        <strain evidence="9">EL160426</strain>
    </source>
</reference>
<evidence type="ECO:0000256" key="7">
    <source>
        <dbReference type="HAMAP-Rule" id="MF_00323"/>
    </source>
</evidence>
<sequence>MGKKGILLVNLGTPDEPSRGAVYRYLKEFLLDPRVIDVPAVQRNLLVRGIIAPFRSKPASELYQELWTEEGSPLKVYGYQLKDLLQVEMGDEYLVELAMRYQSPSIQVAIQNLLQQNIRELVIVPLFPQYSSACTGSIYEEVMRVLSKEQAIPPLKFINSFQDHPDFINAFVECAKEHDLNSYDHVLFSYHGLPVRQLEKADRSNNHCQKKENCCAQLTDENQFCYSAQCYATTKALAAALGIEKEKYTTCFQSRLGKDPWVEPYTSDILEKRAELGDKKLICFCPAFVADCLETVIEIGVEYQEEFEKMGGECVQLVRSLNAHPAWVKALKNIILEA</sequence>
<keyword evidence="2 7" id="KW-0408">Iron</keyword>
<dbReference type="PANTHER" id="PTHR11108">
    <property type="entry name" value="FERROCHELATASE"/>
    <property type="match status" value="1"/>
</dbReference>
<accession>A0A915YI86</accession>
<feature type="binding site" evidence="7">
    <location>
        <position position="294"/>
    </location>
    <ligand>
        <name>Fe(2+)</name>
        <dbReference type="ChEBI" id="CHEBI:29033"/>
    </ligand>
</feature>
<evidence type="ECO:0000256" key="8">
    <source>
        <dbReference type="RuleBase" id="RU004185"/>
    </source>
</evidence>
<dbReference type="NCBIfam" id="TIGR00109">
    <property type="entry name" value="hemH"/>
    <property type="match status" value="1"/>
</dbReference>
<dbReference type="Pfam" id="PF00762">
    <property type="entry name" value="Ferrochelatase"/>
    <property type="match status" value="1"/>
</dbReference>
<keyword evidence="7" id="KW-0479">Metal-binding</keyword>
<keyword evidence="3 7" id="KW-0350">Heme biosynthesis</keyword>
<comment type="pathway">
    <text evidence="7">Porphyrin-containing compound metabolism; protoheme biosynthesis; protoheme from protoporphyrin-IX: step 1/1.</text>
</comment>
<dbReference type="KEGG" id="aup:AsAng_0042300"/>
<dbReference type="InterPro" id="IPR001015">
    <property type="entry name" value="Ferrochelatase"/>
</dbReference>
<feature type="binding site" evidence="7">
    <location>
        <position position="191"/>
    </location>
    <ligand>
        <name>Fe(2+)</name>
        <dbReference type="ChEBI" id="CHEBI:29033"/>
    </ligand>
</feature>
<evidence type="ECO:0000256" key="1">
    <source>
        <dbReference type="ARBA" id="ARBA00007718"/>
    </source>
</evidence>
<comment type="catalytic activity">
    <reaction evidence="7">
        <text>heme b + 2 H(+) = protoporphyrin IX + Fe(2+)</text>
        <dbReference type="Rhea" id="RHEA:22584"/>
        <dbReference type="ChEBI" id="CHEBI:15378"/>
        <dbReference type="ChEBI" id="CHEBI:29033"/>
        <dbReference type="ChEBI" id="CHEBI:57306"/>
        <dbReference type="ChEBI" id="CHEBI:60344"/>
        <dbReference type="EC" id="4.98.1.1"/>
    </reaction>
</comment>
<keyword evidence="10" id="KW-1185">Reference proteome</keyword>
<dbReference type="CDD" id="cd03411">
    <property type="entry name" value="Ferrochelatase_N"/>
    <property type="match status" value="1"/>
</dbReference>
<dbReference type="SUPFAM" id="SSF53800">
    <property type="entry name" value="Chelatase"/>
    <property type="match status" value="1"/>
</dbReference>
<dbReference type="GO" id="GO:0005737">
    <property type="term" value="C:cytoplasm"/>
    <property type="evidence" value="ECO:0007669"/>
    <property type="project" value="UniProtKB-SubCell"/>
</dbReference>
<comment type="similarity">
    <text evidence="1 7 8">Belongs to the ferrochelatase family.</text>
</comment>
<dbReference type="Gene3D" id="3.40.50.1400">
    <property type="match status" value="2"/>
</dbReference>
<dbReference type="AlphaFoldDB" id="A0A915YI86"/>
<dbReference type="EMBL" id="AP026867">
    <property type="protein sequence ID" value="BDS13492.1"/>
    <property type="molecule type" value="Genomic_DNA"/>
</dbReference>
<dbReference type="GO" id="GO:0046872">
    <property type="term" value="F:metal ion binding"/>
    <property type="evidence" value="ECO:0007669"/>
    <property type="project" value="UniProtKB-KW"/>
</dbReference>
<dbReference type="Proteomes" id="UP001060919">
    <property type="component" value="Chromosome"/>
</dbReference>
<gene>
    <name evidence="7" type="primary">hemH</name>
    <name evidence="9" type="ORF">AsAng_0042300</name>
</gene>
<evidence type="ECO:0000256" key="3">
    <source>
        <dbReference type="ARBA" id="ARBA00023133"/>
    </source>
</evidence>
<keyword evidence="7" id="KW-0963">Cytoplasm</keyword>
<organism evidence="9 10">
    <name type="scientific">Aureispira anguillae</name>
    <dbReference type="NCBI Taxonomy" id="2864201"/>
    <lineage>
        <taxon>Bacteria</taxon>
        <taxon>Pseudomonadati</taxon>
        <taxon>Bacteroidota</taxon>
        <taxon>Saprospiria</taxon>
        <taxon>Saprospirales</taxon>
        <taxon>Saprospiraceae</taxon>
        <taxon>Aureispira</taxon>
    </lineage>
</organism>
<keyword evidence="4 7" id="KW-0456">Lyase</keyword>
<dbReference type="RefSeq" id="WP_264788761.1">
    <property type="nucleotide sequence ID" value="NZ_AP026867.1"/>
</dbReference>
<evidence type="ECO:0000256" key="4">
    <source>
        <dbReference type="ARBA" id="ARBA00023239"/>
    </source>
</evidence>
<dbReference type="PANTHER" id="PTHR11108:SF1">
    <property type="entry name" value="FERROCHELATASE, MITOCHONDRIAL"/>
    <property type="match status" value="1"/>
</dbReference>
<proteinExistence type="inferred from homology"/>
<dbReference type="GO" id="GO:0006783">
    <property type="term" value="P:heme biosynthetic process"/>
    <property type="evidence" value="ECO:0007669"/>
    <property type="project" value="UniProtKB-UniRule"/>
</dbReference>
<protein>
    <recommendedName>
        <fullName evidence="7">Ferrochelatase</fullName>
        <ecNumber evidence="7">4.98.1.1</ecNumber>
    </recommendedName>
    <alternativeName>
        <fullName evidence="7">Heme synthase</fullName>
    </alternativeName>
    <alternativeName>
        <fullName evidence="7">Protoheme ferro-lyase</fullName>
    </alternativeName>
</protein>
<evidence type="ECO:0000313" key="9">
    <source>
        <dbReference type="EMBL" id="BDS13492.1"/>
    </source>
</evidence>